<keyword evidence="5" id="KW-1185">Reference proteome</keyword>
<evidence type="ECO:0000313" key="4">
    <source>
        <dbReference type="EMBL" id="MEZ0165501.1"/>
    </source>
</evidence>
<evidence type="ECO:0000256" key="1">
    <source>
        <dbReference type="SAM" id="MobiDB-lite"/>
    </source>
</evidence>
<feature type="transmembrane region" description="Helical" evidence="2">
    <location>
        <begin position="51"/>
        <end position="71"/>
    </location>
</feature>
<keyword evidence="2" id="KW-1133">Transmembrane helix</keyword>
<organism evidence="4 5">
    <name type="scientific">Kineococcus halophytocola</name>
    <dbReference type="NCBI Taxonomy" id="3234027"/>
    <lineage>
        <taxon>Bacteria</taxon>
        <taxon>Bacillati</taxon>
        <taxon>Actinomycetota</taxon>
        <taxon>Actinomycetes</taxon>
        <taxon>Kineosporiales</taxon>
        <taxon>Kineosporiaceae</taxon>
        <taxon>Kineococcus</taxon>
    </lineage>
</organism>
<feature type="region of interest" description="Disordered" evidence="1">
    <location>
        <begin position="1"/>
        <end position="30"/>
    </location>
</feature>
<evidence type="ECO:0000256" key="2">
    <source>
        <dbReference type="SAM" id="Phobius"/>
    </source>
</evidence>
<proteinExistence type="predicted"/>
<dbReference type="EMBL" id="JBGFTU010000012">
    <property type="protein sequence ID" value="MEZ0165501.1"/>
    <property type="molecule type" value="Genomic_DNA"/>
</dbReference>
<dbReference type="InterPro" id="IPR027381">
    <property type="entry name" value="LytR/CpsA/Psr_C"/>
</dbReference>
<protein>
    <submittedName>
        <fullName evidence="4">LytR C-terminal domain-containing protein</fullName>
    </submittedName>
</protein>
<name>A0ABV4H519_9ACTN</name>
<evidence type="ECO:0000259" key="3">
    <source>
        <dbReference type="Pfam" id="PF13399"/>
    </source>
</evidence>
<reference evidence="4 5" key="1">
    <citation type="submission" date="2024-07" db="EMBL/GenBank/DDBJ databases">
        <authorList>
            <person name="Thanompreechachai J."/>
            <person name="Duangmal K."/>
        </authorList>
    </citation>
    <scope>NUCLEOTIDE SEQUENCE [LARGE SCALE GENOMIC DNA]</scope>
    <source>
        <strain evidence="4 5">LSe6-4</strain>
    </source>
</reference>
<comment type="caution">
    <text evidence="4">The sequence shown here is derived from an EMBL/GenBank/DDBJ whole genome shotgun (WGS) entry which is preliminary data.</text>
</comment>
<dbReference type="Gene3D" id="3.30.70.2390">
    <property type="match status" value="1"/>
</dbReference>
<keyword evidence="2" id="KW-0472">Membrane</keyword>
<accession>A0ABV4H519</accession>
<sequence length="209" mass="21709">MARGRDEQGPDEDLDQGRGDPVLPEVDDDLDAESHARLTRRRHARLLRQRIVFAVVVVLVLAVGGGAYLVWSGRWQPGGAAGPSAAPTPSCTPVAPPELVAPGQVSVDVLNGTDRRGLAAAVAGELRTRGFVVTTVDNAPEAVGPATAVVTYPPEAFPQAATLGARFPQVQLVEDPAVRAVAVSLGDGYQQMLGEDALVTPLPPGSPTC</sequence>
<dbReference type="Proteomes" id="UP001565927">
    <property type="component" value="Unassembled WGS sequence"/>
</dbReference>
<feature type="domain" description="LytR/CpsA/Psr regulator C-terminal" evidence="3">
    <location>
        <begin position="104"/>
        <end position="189"/>
    </location>
</feature>
<dbReference type="Pfam" id="PF13399">
    <property type="entry name" value="LytR_C"/>
    <property type="match status" value="1"/>
</dbReference>
<keyword evidence="2" id="KW-0812">Transmembrane</keyword>
<gene>
    <name evidence="4" type="ORF">AB2L27_12110</name>
</gene>
<dbReference type="RefSeq" id="WP_370441725.1">
    <property type="nucleotide sequence ID" value="NZ_JBGFTU010000012.1"/>
</dbReference>
<evidence type="ECO:0000313" key="5">
    <source>
        <dbReference type="Proteomes" id="UP001565927"/>
    </source>
</evidence>